<evidence type="ECO:0000256" key="1">
    <source>
        <dbReference type="SAM" id="Phobius"/>
    </source>
</evidence>
<organism evidence="2 3">
    <name type="scientific">Candidatus Jacksonbacteria bacterium RIFCSPLOWO2_02_FULL_44_20</name>
    <dbReference type="NCBI Taxonomy" id="1798460"/>
    <lineage>
        <taxon>Bacteria</taxon>
        <taxon>Candidatus Jacksoniibacteriota</taxon>
    </lineage>
</organism>
<keyword evidence="1" id="KW-0472">Membrane</keyword>
<gene>
    <name evidence="2" type="ORF">A3H61_04885</name>
</gene>
<feature type="transmembrane region" description="Helical" evidence="1">
    <location>
        <begin position="41"/>
        <end position="63"/>
    </location>
</feature>
<dbReference type="EMBL" id="MHJU01000012">
    <property type="protein sequence ID" value="OGY73456.1"/>
    <property type="molecule type" value="Genomic_DNA"/>
</dbReference>
<evidence type="ECO:0000313" key="3">
    <source>
        <dbReference type="Proteomes" id="UP000178315"/>
    </source>
</evidence>
<reference evidence="2 3" key="1">
    <citation type="journal article" date="2016" name="Nat. Commun.">
        <title>Thousands of microbial genomes shed light on interconnected biogeochemical processes in an aquifer system.</title>
        <authorList>
            <person name="Anantharaman K."/>
            <person name="Brown C.T."/>
            <person name="Hug L.A."/>
            <person name="Sharon I."/>
            <person name="Castelle C.J."/>
            <person name="Probst A.J."/>
            <person name="Thomas B.C."/>
            <person name="Singh A."/>
            <person name="Wilkins M.J."/>
            <person name="Karaoz U."/>
            <person name="Brodie E.L."/>
            <person name="Williams K.H."/>
            <person name="Hubbard S.S."/>
            <person name="Banfield J.F."/>
        </authorList>
    </citation>
    <scope>NUCLEOTIDE SEQUENCE [LARGE SCALE GENOMIC DNA]</scope>
</reference>
<accession>A0A1G2AAC8</accession>
<dbReference type="Proteomes" id="UP000178315">
    <property type="component" value="Unassembled WGS sequence"/>
</dbReference>
<name>A0A1G2AAC8_9BACT</name>
<feature type="transmembrane region" description="Helical" evidence="1">
    <location>
        <begin position="9"/>
        <end position="29"/>
    </location>
</feature>
<comment type="caution">
    <text evidence="2">The sequence shown here is derived from an EMBL/GenBank/DDBJ whole genome shotgun (WGS) entry which is preliminary data.</text>
</comment>
<keyword evidence="1" id="KW-0812">Transmembrane</keyword>
<keyword evidence="1" id="KW-1133">Transmembrane helix</keyword>
<evidence type="ECO:0000313" key="2">
    <source>
        <dbReference type="EMBL" id="OGY73456.1"/>
    </source>
</evidence>
<sequence length="215" mass="24094">MQKILKNRVILIACAVIVAGGFFITLAYIKTSSEVRTPLYLIEVVLQFLNIAVLGMVGLYFMGLQTKINNTLKGLEDVVAVTVLWETGTDKVNILNVGKVILYLNKYDIGKNTEIFSRSLLIPASGLIRISLHDLPVGEMDMQLYLTDDFKRKYKFEGKILVEEIEQPYVLLLGQTANLLQGDGTVTSGVAPVQNKKVKVLAIHPYKTEQYDWKL</sequence>
<proteinExistence type="predicted"/>
<dbReference type="AlphaFoldDB" id="A0A1G2AAC8"/>
<protein>
    <submittedName>
        <fullName evidence="2">Uncharacterized protein</fullName>
    </submittedName>
</protein>